<dbReference type="Proteomes" id="UP000245938">
    <property type="component" value="Unassembled WGS sequence"/>
</dbReference>
<reference evidence="1 2" key="1">
    <citation type="submission" date="2018-05" db="EMBL/GenBank/DDBJ databases">
        <title>Kurthia sibirica genome sequence.</title>
        <authorList>
            <person name="Maclea K.S."/>
            <person name="Goen A.E."/>
        </authorList>
    </citation>
    <scope>NUCLEOTIDE SEQUENCE [LARGE SCALE GENOMIC DNA]</scope>
    <source>
        <strain evidence="1 2">ATCC 49154</strain>
    </source>
</reference>
<name>A0A2U3APE3_9BACL</name>
<organism evidence="1 2">
    <name type="scientific">Kurthia sibirica</name>
    <dbReference type="NCBI Taxonomy" id="202750"/>
    <lineage>
        <taxon>Bacteria</taxon>
        <taxon>Bacillati</taxon>
        <taxon>Bacillota</taxon>
        <taxon>Bacilli</taxon>
        <taxon>Bacillales</taxon>
        <taxon>Caryophanaceae</taxon>
        <taxon>Kurthia</taxon>
    </lineage>
</organism>
<dbReference type="OrthoDB" id="2456727at2"/>
<dbReference type="AlphaFoldDB" id="A0A2U3APE3"/>
<proteinExistence type="predicted"/>
<evidence type="ECO:0000313" key="2">
    <source>
        <dbReference type="Proteomes" id="UP000245938"/>
    </source>
</evidence>
<dbReference type="PROSITE" id="PS51257">
    <property type="entry name" value="PROKAR_LIPOPROTEIN"/>
    <property type="match status" value="1"/>
</dbReference>
<sequence>MRNSLTASLLCATLVLTGCSESSQTKAERNVAQKTNTTYYELSNTIQINGETYSSLTQYKKKRSSAMTASIANFIAEQGYSAEGYNNKGFDRRGYNRNHVDAQGFDLDGYTLTGVNEYGTDRSGRTVQFGTDFDRLGFDRTGFDDKGFNRLGFDKNGFNLDGFNAAGESNLAGEPSIEDYDKRSWKNISATELYIHDIYFQQLNEYILKYPKLKAAYYDESRHPWNENAYNINFIYQNMPSIFEDLRAGIQVDSLSKWSIKQREHYDSKYVLQSKNGGEMVVLSDEALLPPSLKDQWKKISSENPQVEIIFEDSEGYSESYFYKKTEKLSSAEQGYIDISRKAITDSKGKWALANQLLEEGTIQAIDEQDEQMTVNKTLLKEVRKLMTTDWPMHYLIESNEDIEVFDLQQKELYLQQLLQNIVSYETVQHLLK</sequence>
<dbReference type="RefSeq" id="WP_109305005.1">
    <property type="nucleotide sequence ID" value="NZ_BJUF01000022.1"/>
</dbReference>
<gene>
    <name evidence="1" type="ORF">DEX24_03435</name>
</gene>
<evidence type="ECO:0000313" key="1">
    <source>
        <dbReference type="EMBL" id="PWI26401.1"/>
    </source>
</evidence>
<protein>
    <submittedName>
        <fullName evidence="1">Uncharacterized protein</fullName>
    </submittedName>
</protein>
<keyword evidence="2" id="KW-1185">Reference proteome</keyword>
<dbReference type="EMBL" id="QFVR01000003">
    <property type="protein sequence ID" value="PWI26401.1"/>
    <property type="molecule type" value="Genomic_DNA"/>
</dbReference>
<comment type="caution">
    <text evidence="1">The sequence shown here is derived from an EMBL/GenBank/DDBJ whole genome shotgun (WGS) entry which is preliminary data.</text>
</comment>
<accession>A0A2U3APE3</accession>